<accession>A0A8S4BVR0</accession>
<sequence>MSKQGAYPVISFSLKEVDDLSLQTMIRQLKIQIRDTFMSYHYLRYSNKLNEDQKEIFHLYLNKHTIEDDDINTSIHFLSEMLAFTLRPKSLYLNR</sequence>
<proteinExistence type="predicted"/>
<comment type="caution">
    <text evidence="1">The sequence shown here is derived from an EMBL/GenBank/DDBJ whole genome shotgun (WGS) entry which is preliminary data.</text>
</comment>
<gene>
    <name evidence="1" type="ORF">MHYMCMPASI_00855</name>
</gene>
<dbReference type="EMBL" id="CAJVAF010000315">
    <property type="protein sequence ID" value="CAG7596059.1"/>
    <property type="molecule type" value="Genomic_DNA"/>
</dbReference>
<evidence type="ECO:0000313" key="2">
    <source>
        <dbReference type="Proteomes" id="UP000837675"/>
    </source>
</evidence>
<name>A0A8S4BVR0_9ACAR</name>
<keyword evidence="2" id="KW-1185">Reference proteome</keyword>
<reference evidence="1" key="1">
    <citation type="submission" date="2021-06" db="EMBL/GenBank/DDBJ databases">
        <authorList>
            <person name="Nardi T."/>
            <person name="Nardi T."/>
        </authorList>
    </citation>
    <scope>NUCLEOTIDE SEQUENCE</scope>
</reference>
<protein>
    <submittedName>
        <fullName evidence="1">Uncharacterized protein</fullName>
    </submittedName>
</protein>
<dbReference type="AlphaFoldDB" id="A0A8S4BVR0"/>
<organism evidence="1 2">
    <name type="scientific">Hyalomma marginatum</name>
    <dbReference type="NCBI Taxonomy" id="34627"/>
    <lineage>
        <taxon>Eukaryota</taxon>
        <taxon>Metazoa</taxon>
        <taxon>Ecdysozoa</taxon>
        <taxon>Arthropoda</taxon>
        <taxon>Chelicerata</taxon>
        <taxon>Arachnida</taxon>
        <taxon>Acari</taxon>
        <taxon>Parasitiformes</taxon>
        <taxon>Ixodida</taxon>
        <taxon>Ixodoidea</taxon>
        <taxon>Ixodidae</taxon>
        <taxon>Hyalomminae</taxon>
        <taxon>Hyalomma</taxon>
    </lineage>
</organism>
<dbReference type="Proteomes" id="UP000837675">
    <property type="component" value="Unassembled WGS sequence"/>
</dbReference>
<evidence type="ECO:0000313" key="1">
    <source>
        <dbReference type="EMBL" id="CAG7596059.1"/>
    </source>
</evidence>